<organism evidence="2 3">
    <name type="scientific">Steinernema hermaphroditum</name>
    <dbReference type="NCBI Taxonomy" id="289476"/>
    <lineage>
        <taxon>Eukaryota</taxon>
        <taxon>Metazoa</taxon>
        <taxon>Ecdysozoa</taxon>
        <taxon>Nematoda</taxon>
        <taxon>Chromadorea</taxon>
        <taxon>Rhabditida</taxon>
        <taxon>Tylenchina</taxon>
        <taxon>Panagrolaimomorpha</taxon>
        <taxon>Strongyloidoidea</taxon>
        <taxon>Steinernematidae</taxon>
        <taxon>Steinernema</taxon>
    </lineage>
</organism>
<accession>A0AA39HXS4</accession>
<reference evidence="2" key="1">
    <citation type="submission" date="2023-06" db="EMBL/GenBank/DDBJ databases">
        <title>Genomic analysis of the entomopathogenic nematode Steinernema hermaphroditum.</title>
        <authorList>
            <person name="Schwarz E.M."/>
            <person name="Heppert J.K."/>
            <person name="Baniya A."/>
            <person name="Schwartz H.T."/>
            <person name="Tan C.-H."/>
            <person name="Antoshechkin I."/>
            <person name="Sternberg P.W."/>
            <person name="Goodrich-Blair H."/>
            <person name="Dillman A.R."/>
        </authorList>
    </citation>
    <scope>NUCLEOTIDE SEQUENCE</scope>
    <source>
        <strain evidence="2">PS9179</strain>
        <tissue evidence="2">Whole animal</tissue>
    </source>
</reference>
<dbReference type="Proteomes" id="UP001175271">
    <property type="component" value="Unassembled WGS sequence"/>
</dbReference>
<evidence type="ECO:0000313" key="2">
    <source>
        <dbReference type="EMBL" id="KAK0413291.1"/>
    </source>
</evidence>
<feature type="region of interest" description="Disordered" evidence="1">
    <location>
        <begin position="257"/>
        <end position="285"/>
    </location>
</feature>
<dbReference type="EMBL" id="JAUCMV010000003">
    <property type="protein sequence ID" value="KAK0413291.1"/>
    <property type="molecule type" value="Genomic_DNA"/>
</dbReference>
<dbReference type="AlphaFoldDB" id="A0AA39HXS4"/>
<name>A0AA39HXS4_9BILA</name>
<comment type="caution">
    <text evidence="2">The sequence shown here is derived from an EMBL/GenBank/DDBJ whole genome shotgun (WGS) entry which is preliminary data.</text>
</comment>
<keyword evidence="3" id="KW-1185">Reference proteome</keyword>
<sequence length="598" mass="65967">MFPDNHVRTKSHLRDVLFFARSSTSVALADVTVAGRPSFLQKLALWSSPIDYWAPPNDDVTARGDALRRQQSFLNLLLILVSELHLDMSTLFPVPSTGAVIPALFLEARMLQEHGCDAVAQMGVSMTADQCNLAVMRLSANVGFDHNDLVLSFEALRGCTLIARTSGTLLVFGVGGYCVYRMWVRLFGKNLICTLFDSTNLGRVPRADVRFLSRGSSPVHIISKELGAHLMREARQGFASLPLCTSTPKRTRRFRSDDSVSIRSDLTSVSRQRPPRSRQQNAGRISCCSKASGSQSVVATSECSTSLRLIWDGDQMWDDEFADKEVYQLDRVGSPVPSEISEMSAAIKLRTMFDNMDLEEESRVPSSFDPEGSLNEDFAALIQTKCLNDSQYMYQSVMVPRSDIAASEVMSTCSEMSNLSVLKERAKRSQGLWELTSSTGPSTSAHFLQVTADSDSPMTDSCFSRSTMSVRSMAPPPSNNQLMFDSAIAMTEFVSSEDDRSSVRSSIAGRNSGILDRSSSGLNGNGAKYQPSAILRRTCLENITERPSSNPADSISIAQSERSLEWCDDDIPIKGPEVAVQADAEREELIRRWIRDCK</sequence>
<evidence type="ECO:0000256" key="1">
    <source>
        <dbReference type="SAM" id="MobiDB-lite"/>
    </source>
</evidence>
<gene>
    <name evidence="2" type="ORF">QR680_006718</name>
</gene>
<protein>
    <submittedName>
        <fullName evidence="2">Uncharacterized protein</fullName>
    </submittedName>
</protein>
<evidence type="ECO:0000313" key="3">
    <source>
        <dbReference type="Proteomes" id="UP001175271"/>
    </source>
</evidence>
<proteinExistence type="predicted"/>